<reference evidence="3 4" key="1">
    <citation type="submission" date="2019-03" db="EMBL/GenBank/DDBJ databases">
        <title>First draft genome of Liparis tanakae, snailfish: a comprehensive survey of snailfish specific genes.</title>
        <authorList>
            <person name="Kim W."/>
            <person name="Song I."/>
            <person name="Jeong J.-H."/>
            <person name="Kim D."/>
            <person name="Kim S."/>
            <person name="Ryu S."/>
            <person name="Song J.Y."/>
            <person name="Lee S.K."/>
        </authorList>
    </citation>
    <scope>NUCLEOTIDE SEQUENCE [LARGE SCALE GENOMIC DNA]</scope>
    <source>
        <tissue evidence="3">Muscle</tissue>
    </source>
</reference>
<dbReference type="AlphaFoldDB" id="A0A4Z2J810"/>
<comment type="caution">
    <text evidence="3">The sequence shown here is derived from an EMBL/GenBank/DDBJ whole genome shotgun (WGS) entry which is preliminary data.</text>
</comment>
<organism evidence="3 4">
    <name type="scientific">Liparis tanakae</name>
    <name type="common">Tanaka's snailfish</name>
    <dbReference type="NCBI Taxonomy" id="230148"/>
    <lineage>
        <taxon>Eukaryota</taxon>
        <taxon>Metazoa</taxon>
        <taxon>Chordata</taxon>
        <taxon>Craniata</taxon>
        <taxon>Vertebrata</taxon>
        <taxon>Euteleostomi</taxon>
        <taxon>Actinopterygii</taxon>
        <taxon>Neopterygii</taxon>
        <taxon>Teleostei</taxon>
        <taxon>Neoteleostei</taxon>
        <taxon>Acanthomorphata</taxon>
        <taxon>Eupercaria</taxon>
        <taxon>Perciformes</taxon>
        <taxon>Cottioidei</taxon>
        <taxon>Cottales</taxon>
        <taxon>Liparidae</taxon>
        <taxon>Liparis</taxon>
    </lineage>
</organism>
<dbReference type="Proteomes" id="UP000314294">
    <property type="component" value="Unassembled WGS sequence"/>
</dbReference>
<evidence type="ECO:0000313" key="3">
    <source>
        <dbReference type="EMBL" id="TNN86319.1"/>
    </source>
</evidence>
<keyword evidence="2" id="KW-1133">Transmembrane helix</keyword>
<keyword evidence="2" id="KW-0812">Transmembrane</keyword>
<keyword evidence="2" id="KW-0472">Membrane</keyword>
<protein>
    <submittedName>
        <fullName evidence="3">Uncharacterized protein</fullName>
    </submittedName>
</protein>
<feature type="compositionally biased region" description="Basic residues" evidence="1">
    <location>
        <begin position="134"/>
        <end position="154"/>
    </location>
</feature>
<accession>A0A4Z2J810</accession>
<name>A0A4Z2J810_9TELE</name>
<sequence>MTYDPNRASEVLKSFTFRDVVQGRVAIEETLSDGDDKSALASARGHAPATPLNDSFIFMLRAGNVQPAKGELHFTIYPHHQMHHGPSGSNTDGASREQTTTQLPTHNKTSGRGGGRGGSTAVSGDRVGLPPHILSHKNQNRTQHKSRPHSRWGNHTRSGSHGGRSGGRAEGMGHGPQPHTPSDSYAPAVPPDIQPVHVEILPRPASDPLLIILPLLACLFLIIILVVLILGFRRRKEKQARLRLLQQLAAVTLPAEGSPYLGRAERSVAVPSVVVTPLGPTSCPSSPRVPLNPRRRSLAPGMTFWGPFEADGADPKLVKIQFCVLIPTPFVSPRAFLLVIVIFLKRVLQLGRDLLEEGDLLAEVVLHLGAEVPYARAVEVLDLCERGTGDDVAAVVELAFLLRTVFDLGQCTWGGWGEGEKGEEKTGDD</sequence>
<feature type="transmembrane region" description="Helical" evidence="2">
    <location>
        <begin position="209"/>
        <end position="232"/>
    </location>
</feature>
<proteinExistence type="predicted"/>
<dbReference type="EMBL" id="SRLO01000016">
    <property type="protein sequence ID" value="TNN86319.1"/>
    <property type="molecule type" value="Genomic_DNA"/>
</dbReference>
<evidence type="ECO:0000256" key="2">
    <source>
        <dbReference type="SAM" id="Phobius"/>
    </source>
</evidence>
<keyword evidence="4" id="KW-1185">Reference proteome</keyword>
<feature type="compositionally biased region" description="Gly residues" evidence="1">
    <location>
        <begin position="160"/>
        <end position="174"/>
    </location>
</feature>
<evidence type="ECO:0000256" key="1">
    <source>
        <dbReference type="SAM" id="MobiDB-lite"/>
    </source>
</evidence>
<evidence type="ECO:0000313" key="4">
    <source>
        <dbReference type="Proteomes" id="UP000314294"/>
    </source>
</evidence>
<feature type="region of interest" description="Disordered" evidence="1">
    <location>
        <begin position="79"/>
        <end position="190"/>
    </location>
</feature>
<gene>
    <name evidence="3" type="ORF">EYF80_003404</name>
</gene>
<feature type="compositionally biased region" description="Polar residues" evidence="1">
    <location>
        <begin position="87"/>
        <end position="108"/>
    </location>
</feature>